<comment type="caution">
    <text evidence="2">The sequence shown here is derived from an EMBL/GenBank/DDBJ whole genome shotgun (WGS) entry which is preliminary data.</text>
</comment>
<evidence type="ECO:0008006" key="4">
    <source>
        <dbReference type="Google" id="ProtNLM"/>
    </source>
</evidence>
<feature type="transmembrane region" description="Helical" evidence="1">
    <location>
        <begin position="91"/>
        <end position="113"/>
    </location>
</feature>
<gene>
    <name evidence="2" type="ORF">KXQ929_LOCUS18977</name>
</gene>
<feature type="transmembrane region" description="Helical" evidence="1">
    <location>
        <begin position="174"/>
        <end position="196"/>
    </location>
</feature>
<dbReference type="SUPFAM" id="SSF81321">
    <property type="entry name" value="Family A G protein-coupled receptor-like"/>
    <property type="match status" value="1"/>
</dbReference>
<feature type="transmembrane region" description="Helical" evidence="1">
    <location>
        <begin position="16"/>
        <end position="36"/>
    </location>
</feature>
<accession>A0A819D885</accession>
<evidence type="ECO:0000313" key="3">
    <source>
        <dbReference type="Proteomes" id="UP000663868"/>
    </source>
</evidence>
<reference evidence="2" key="1">
    <citation type="submission" date="2021-02" db="EMBL/GenBank/DDBJ databases">
        <authorList>
            <person name="Nowell W R."/>
        </authorList>
    </citation>
    <scope>NUCLEOTIDE SEQUENCE</scope>
</reference>
<keyword evidence="1" id="KW-0812">Transmembrane</keyword>
<feature type="transmembrane region" description="Helical" evidence="1">
    <location>
        <begin position="48"/>
        <end position="71"/>
    </location>
</feature>
<dbReference type="Proteomes" id="UP000663868">
    <property type="component" value="Unassembled WGS sequence"/>
</dbReference>
<keyword evidence="1" id="KW-1133">Transmembrane helix</keyword>
<sequence>MDIVTIQIITDYISHYTPYIILVLGNIGCICNFLTFTVKQLRQNSCGWYFLMSALSDFIFINFGLFTKISSEQYGSTLQNTSLAWCKIRTYFTWVLPCFATGYLVLASLDRCLSTSTNARLRSFSHIKIAHRMTCIPIILYSLTTSHQFIYFVLQPECTPLPGTYSYFLSMYSIIWTSLIPQSAILIFGFVTYLNIRKSHQRLIQSSKHSIHQQQQRNRTDIQMIKITLVQVICSSILLNIRTAYYSYIVLSTNITKDNYRYEVESLLLQISSYIFYFNFCKSFFINTLTSKLFRRILKERLFIIWRRITWWKVRVAPNFAKQMNQTKLGTINKVQQNIKL</sequence>
<feature type="transmembrane region" description="Helical" evidence="1">
    <location>
        <begin position="227"/>
        <end position="248"/>
    </location>
</feature>
<dbReference type="Gene3D" id="1.20.1070.10">
    <property type="entry name" value="Rhodopsin 7-helix transmembrane proteins"/>
    <property type="match status" value="1"/>
</dbReference>
<keyword evidence="1" id="KW-0472">Membrane</keyword>
<dbReference type="EMBL" id="CAJOBB010001264">
    <property type="protein sequence ID" value="CAF3832951.1"/>
    <property type="molecule type" value="Genomic_DNA"/>
</dbReference>
<evidence type="ECO:0000256" key="1">
    <source>
        <dbReference type="SAM" id="Phobius"/>
    </source>
</evidence>
<evidence type="ECO:0000313" key="2">
    <source>
        <dbReference type="EMBL" id="CAF3832951.1"/>
    </source>
</evidence>
<organism evidence="2 3">
    <name type="scientific">Adineta steineri</name>
    <dbReference type="NCBI Taxonomy" id="433720"/>
    <lineage>
        <taxon>Eukaryota</taxon>
        <taxon>Metazoa</taxon>
        <taxon>Spiralia</taxon>
        <taxon>Gnathifera</taxon>
        <taxon>Rotifera</taxon>
        <taxon>Eurotatoria</taxon>
        <taxon>Bdelloidea</taxon>
        <taxon>Adinetida</taxon>
        <taxon>Adinetidae</taxon>
        <taxon>Adineta</taxon>
    </lineage>
</organism>
<protein>
    <recommendedName>
        <fullName evidence="4">G-protein coupled receptors family 1 profile domain-containing protein</fullName>
    </recommendedName>
</protein>
<feature type="transmembrane region" description="Helical" evidence="1">
    <location>
        <begin position="268"/>
        <end position="289"/>
    </location>
</feature>
<proteinExistence type="predicted"/>
<name>A0A819D885_9BILA</name>
<dbReference type="AlphaFoldDB" id="A0A819D885"/>
<feature type="transmembrane region" description="Helical" evidence="1">
    <location>
        <begin position="134"/>
        <end position="154"/>
    </location>
</feature>